<dbReference type="InterPro" id="IPR027417">
    <property type="entry name" value="P-loop_NTPase"/>
</dbReference>
<organism evidence="2 3">
    <name type="scientific">Frankia nepalensis</name>
    <dbReference type="NCBI Taxonomy" id="1836974"/>
    <lineage>
        <taxon>Bacteria</taxon>
        <taxon>Bacillati</taxon>
        <taxon>Actinomycetota</taxon>
        <taxon>Actinomycetes</taxon>
        <taxon>Frankiales</taxon>
        <taxon>Frankiaceae</taxon>
        <taxon>Frankia</taxon>
    </lineage>
</organism>
<dbReference type="Gene3D" id="3.40.50.300">
    <property type="entry name" value="P-loop containing nucleotide triphosphate hydrolases"/>
    <property type="match status" value="1"/>
</dbReference>
<evidence type="ECO:0000259" key="1">
    <source>
        <dbReference type="Pfam" id="PF13401"/>
    </source>
</evidence>
<protein>
    <submittedName>
        <fullName evidence="2">ATP-binding protein</fullName>
    </submittedName>
</protein>
<dbReference type="Pfam" id="PF13401">
    <property type="entry name" value="AAA_22"/>
    <property type="match status" value="1"/>
</dbReference>
<dbReference type="EMBL" id="JAEACQ010000294">
    <property type="protein sequence ID" value="MBL7632054.1"/>
    <property type="molecule type" value="Genomic_DNA"/>
</dbReference>
<dbReference type="SUPFAM" id="SSF52540">
    <property type="entry name" value="P-loop containing nucleoside triphosphate hydrolases"/>
    <property type="match status" value="1"/>
</dbReference>
<proteinExistence type="predicted"/>
<feature type="domain" description="ORC1/DEAH AAA+ ATPase" evidence="1">
    <location>
        <begin position="34"/>
        <end position="181"/>
    </location>
</feature>
<name>A0A937UQP8_9ACTN</name>
<sequence length="524" mass="57931">MARRFQTAGPCRPGIDYMIPAVSRLPEVPDLVNQEGYFVVHAPRQTGKTTTLTALAEELTAKGRYAALLFSCEAGRAAGDNYGAATRDILSRIRAAANTALPADLRPPPWPEASEGTLLAAGLAAWAQVCPRPLALFFDEIDALSGQSLISVLSQLRDGYRDRPTSFPASIALCGLRDVRDYKAASGGDPSRLGTASPFNIKIKSLRLGDFTADEVAELYGQHTADTRQEFTPAALERAFELTAGQPWLVNALANEIVKEMAVPASVPITVDHLEQAKERLILARATHLDSLAARLAEPRVRRIVQPLLAGDLVQLDPYDDDLAYTRDLGLIAPKNPVRIANPIYREVIVRILTTQVEANVVADPRSFVLPDGRFDLALLLREFAEFWIEHGDVLTSTEHYHEVAPQLVLMGFLQRVVNGGGYVEREYGVGRGRIDLLIRWPHTHDGKRHWQREALELKVWHPGKADPLRRGLTQLDRYLDRLSLNTGTLIIFDRRPDAPDLSERTQFDTATTPTGRTVTVLRA</sequence>
<comment type="caution">
    <text evidence="2">The sequence shown here is derived from an EMBL/GenBank/DDBJ whole genome shotgun (WGS) entry which is preliminary data.</text>
</comment>
<reference evidence="2" key="1">
    <citation type="submission" date="2020-12" db="EMBL/GenBank/DDBJ databases">
        <title>Genomic characterization of non-nitrogen-fixing Frankia strains.</title>
        <authorList>
            <person name="Carlos-Shanley C."/>
            <person name="Guerra T."/>
            <person name="Hahn D."/>
        </authorList>
    </citation>
    <scope>NUCLEOTIDE SEQUENCE</scope>
    <source>
        <strain evidence="2">CN6</strain>
    </source>
</reference>
<accession>A0A937UQP8</accession>
<evidence type="ECO:0000313" key="3">
    <source>
        <dbReference type="Proteomes" id="UP000604475"/>
    </source>
</evidence>
<dbReference type="Proteomes" id="UP000604475">
    <property type="component" value="Unassembled WGS sequence"/>
</dbReference>
<gene>
    <name evidence="2" type="ORF">I7412_33855</name>
</gene>
<evidence type="ECO:0000313" key="2">
    <source>
        <dbReference type="EMBL" id="MBL7632054.1"/>
    </source>
</evidence>
<dbReference type="GO" id="GO:0016887">
    <property type="term" value="F:ATP hydrolysis activity"/>
    <property type="evidence" value="ECO:0007669"/>
    <property type="project" value="InterPro"/>
</dbReference>
<dbReference type="RefSeq" id="WP_203003644.1">
    <property type="nucleotide sequence ID" value="NZ_JADWYU010000123.1"/>
</dbReference>
<keyword evidence="2" id="KW-0547">Nucleotide-binding</keyword>
<dbReference type="GO" id="GO:0005524">
    <property type="term" value="F:ATP binding"/>
    <property type="evidence" value="ECO:0007669"/>
    <property type="project" value="UniProtKB-KW"/>
</dbReference>
<dbReference type="AlphaFoldDB" id="A0A937UQP8"/>
<dbReference type="InterPro" id="IPR049945">
    <property type="entry name" value="AAA_22"/>
</dbReference>
<keyword evidence="2" id="KW-0067">ATP-binding</keyword>
<keyword evidence="3" id="KW-1185">Reference proteome</keyword>